<keyword evidence="1" id="KW-0175">Coiled coil</keyword>
<evidence type="ECO:0000313" key="3">
    <source>
        <dbReference type="WBParaSite" id="SMUV_0001038201-mRNA-1"/>
    </source>
</evidence>
<dbReference type="WBParaSite" id="SMUV_0001038201-mRNA-1">
    <property type="protein sequence ID" value="SMUV_0001038201-mRNA-1"/>
    <property type="gene ID" value="SMUV_0001038201"/>
</dbReference>
<reference evidence="3" key="1">
    <citation type="submission" date="2017-02" db="UniProtKB">
        <authorList>
            <consortium name="WormBaseParasite"/>
        </authorList>
    </citation>
    <scope>IDENTIFICATION</scope>
</reference>
<dbReference type="AlphaFoldDB" id="A0A0N5AZF7"/>
<dbReference type="Gene3D" id="1.20.58.90">
    <property type="match status" value="1"/>
</dbReference>
<evidence type="ECO:0000313" key="2">
    <source>
        <dbReference type="Proteomes" id="UP000046393"/>
    </source>
</evidence>
<organism evidence="2 3">
    <name type="scientific">Syphacia muris</name>
    <dbReference type="NCBI Taxonomy" id="451379"/>
    <lineage>
        <taxon>Eukaryota</taxon>
        <taxon>Metazoa</taxon>
        <taxon>Ecdysozoa</taxon>
        <taxon>Nematoda</taxon>
        <taxon>Chromadorea</taxon>
        <taxon>Rhabditida</taxon>
        <taxon>Spirurina</taxon>
        <taxon>Oxyuridomorpha</taxon>
        <taxon>Oxyuroidea</taxon>
        <taxon>Oxyuridae</taxon>
        <taxon>Syphacia</taxon>
    </lineage>
</organism>
<feature type="coiled-coil region" evidence="1">
    <location>
        <begin position="26"/>
        <end position="63"/>
    </location>
</feature>
<dbReference type="STRING" id="451379.A0A0N5AZF7"/>
<proteinExistence type="predicted"/>
<sequence>LFLERAQYVEPLEPKSICENNLPETEEELAIELEKQKSRLEQLHRQVAELRELNLSIQGKEEELWDVQTAATLLNRKLKLLRVKRSASIGTIENDGPTLEMFEEKQLLATCIALREDINRCKSEIIALDDRISDAIISSATVVQPTALNNYRYAYNKADVEQEKASNNDEDSVNWKEEYTKEDTKRQELLAEIIKEKEACSLMRAKLEMHLVKQPKLLVTRF</sequence>
<protein>
    <submittedName>
        <fullName evidence="3">Tektin</fullName>
    </submittedName>
</protein>
<dbReference type="Proteomes" id="UP000046393">
    <property type="component" value="Unplaced"/>
</dbReference>
<accession>A0A0N5AZF7</accession>
<evidence type="ECO:0000256" key="1">
    <source>
        <dbReference type="SAM" id="Coils"/>
    </source>
</evidence>
<keyword evidence="2" id="KW-1185">Reference proteome</keyword>
<name>A0A0N5AZF7_9BILA</name>